<reference evidence="2 3" key="1">
    <citation type="journal article" date="2014" name="Agronomy (Basel)">
        <title>A Draft Genome Sequence for Ensete ventricosum, the Drought-Tolerant Tree Against Hunger.</title>
        <authorList>
            <person name="Harrison J."/>
            <person name="Moore K.A."/>
            <person name="Paszkiewicz K."/>
            <person name="Jones T."/>
            <person name="Grant M."/>
            <person name="Ambacheew D."/>
            <person name="Muzemil S."/>
            <person name="Studholme D.J."/>
        </authorList>
    </citation>
    <scope>NUCLEOTIDE SEQUENCE [LARGE SCALE GENOMIC DNA]</scope>
</reference>
<dbReference type="EMBL" id="AMZH03003747">
    <property type="protein sequence ID" value="RRT71303.1"/>
    <property type="molecule type" value="Genomic_DNA"/>
</dbReference>
<name>A0A427A534_ENSVE</name>
<feature type="non-terminal residue" evidence="2">
    <location>
        <position position="90"/>
    </location>
</feature>
<dbReference type="Proteomes" id="UP000287651">
    <property type="component" value="Unassembled WGS sequence"/>
</dbReference>
<feature type="region of interest" description="Disordered" evidence="1">
    <location>
        <begin position="55"/>
        <end position="90"/>
    </location>
</feature>
<evidence type="ECO:0000313" key="2">
    <source>
        <dbReference type="EMBL" id="RRT71303.1"/>
    </source>
</evidence>
<accession>A0A427A534</accession>
<comment type="caution">
    <text evidence="2">The sequence shown here is derived from an EMBL/GenBank/DDBJ whole genome shotgun (WGS) entry which is preliminary data.</text>
</comment>
<proteinExistence type="predicted"/>
<dbReference type="AlphaFoldDB" id="A0A427A534"/>
<gene>
    <name evidence="2" type="ORF">B296_00012850</name>
</gene>
<feature type="compositionally biased region" description="Basic and acidic residues" evidence="1">
    <location>
        <begin position="71"/>
        <end position="80"/>
    </location>
</feature>
<evidence type="ECO:0000313" key="3">
    <source>
        <dbReference type="Proteomes" id="UP000287651"/>
    </source>
</evidence>
<evidence type="ECO:0000256" key="1">
    <source>
        <dbReference type="SAM" id="MobiDB-lite"/>
    </source>
</evidence>
<organism evidence="2 3">
    <name type="scientific">Ensete ventricosum</name>
    <name type="common">Abyssinian banana</name>
    <name type="synonym">Musa ensete</name>
    <dbReference type="NCBI Taxonomy" id="4639"/>
    <lineage>
        <taxon>Eukaryota</taxon>
        <taxon>Viridiplantae</taxon>
        <taxon>Streptophyta</taxon>
        <taxon>Embryophyta</taxon>
        <taxon>Tracheophyta</taxon>
        <taxon>Spermatophyta</taxon>
        <taxon>Magnoliopsida</taxon>
        <taxon>Liliopsida</taxon>
        <taxon>Zingiberales</taxon>
        <taxon>Musaceae</taxon>
        <taxon>Ensete</taxon>
    </lineage>
</organism>
<protein>
    <submittedName>
        <fullName evidence="2">Uncharacterized protein</fullName>
    </submittedName>
</protein>
<sequence length="90" mass="9765">MPFPSQGGSKSQADMTDVDLAVKSSHLRTFGPSTWPTRRSWPTGCTEDPSCRTADLTQVRSAPPTCRRTPHHQDDRHGERCGGMVKGAAA</sequence>